<gene>
    <name evidence="4" type="ORF">GXP67_00440</name>
</gene>
<reference evidence="4 5" key="1">
    <citation type="submission" date="2020-01" db="EMBL/GenBank/DDBJ databases">
        <authorList>
            <person name="Kim M.K."/>
        </authorList>
    </citation>
    <scope>NUCLEOTIDE SEQUENCE [LARGE SCALE GENOMIC DNA]</scope>
    <source>
        <strain evidence="4 5">172606-1</strain>
    </source>
</reference>
<dbReference type="PANTHER" id="PTHR43800:SF1">
    <property type="entry name" value="PEPTIDYL-LYSINE N-ACETYLTRANSFERASE YJAB"/>
    <property type="match status" value="1"/>
</dbReference>
<dbReference type="PANTHER" id="PTHR43800">
    <property type="entry name" value="PEPTIDYL-LYSINE N-ACETYLTRANSFERASE YJAB"/>
    <property type="match status" value="1"/>
</dbReference>
<keyword evidence="2" id="KW-0012">Acyltransferase</keyword>
<dbReference type="PROSITE" id="PS51186">
    <property type="entry name" value="GNAT"/>
    <property type="match status" value="1"/>
</dbReference>
<name>A0A6C0GBI7_9BACT</name>
<keyword evidence="1 4" id="KW-0808">Transferase</keyword>
<dbReference type="InterPro" id="IPR016181">
    <property type="entry name" value="Acyl_CoA_acyltransferase"/>
</dbReference>
<evidence type="ECO:0000313" key="5">
    <source>
        <dbReference type="Proteomes" id="UP000480178"/>
    </source>
</evidence>
<protein>
    <submittedName>
        <fullName evidence="4">GNAT family N-acetyltransferase</fullName>
    </submittedName>
</protein>
<dbReference type="Proteomes" id="UP000480178">
    <property type="component" value="Chromosome"/>
</dbReference>
<feature type="domain" description="N-acetyltransferase" evidence="3">
    <location>
        <begin position="6"/>
        <end position="150"/>
    </location>
</feature>
<dbReference type="AlphaFoldDB" id="A0A6C0GBI7"/>
<dbReference type="GO" id="GO:0016747">
    <property type="term" value="F:acyltransferase activity, transferring groups other than amino-acyl groups"/>
    <property type="evidence" value="ECO:0007669"/>
    <property type="project" value="InterPro"/>
</dbReference>
<sequence>MQNQEFYIKPYETNFKEQILSVWEKSVRATHNFVKPSDIDYYKQSVKEIDFCSLSVYCLTNENKVVGFIGVADLKIEMLFLDPDYIGQGLGKKLMNFALNDLKADQVDVNEQNSNAVKFYSKFGFTPYEKTEKDREGKDYPILKMKLKFIDTNISLNR</sequence>
<dbReference type="Pfam" id="PF13673">
    <property type="entry name" value="Acetyltransf_10"/>
    <property type="match status" value="1"/>
</dbReference>
<evidence type="ECO:0000256" key="2">
    <source>
        <dbReference type="ARBA" id="ARBA00023315"/>
    </source>
</evidence>
<accession>A0A6C0GBI7</accession>
<dbReference type="EMBL" id="CP048222">
    <property type="protein sequence ID" value="QHT65248.1"/>
    <property type="molecule type" value="Genomic_DNA"/>
</dbReference>
<dbReference type="SUPFAM" id="SSF55729">
    <property type="entry name" value="Acyl-CoA N-acyltransferases (Nat)"/>
    <property type="match status" value="1"/>
</dbReference>
<proteinExistence type="predicted"/>
<dbReference type="InterPro" id="IPR000182">
    <property type="entry name" value="GNAT_dom"/>
</dbReference>
<keyword evidence="5" id="KW-1185">Reference proteome</keyword>
<dbReference type="Gene3D" id="3.40.630.30">
    <property type="match status" value="1"/>
</dbReference>
<dbReference type="KEGG" id="rhoz:GXP67_00440"/>
<evidence type="ECO:0000313" key="4">
    <source>
        <dbReference type="EMBL" id="QHT65248.1"/>
    </source>
</evidence>
<evidence type="ECO:0000259" key="3">
    <source>
        <dbReference type="PROSITE" id="PS51186"/>
    </source>
</evidence>
<dbReference type="CDD" id="cd04301">
    <property type="entry name" value="NAT_SF"/>
    <property type="match status" value="1"/>
</dbReference>
<evidence type="ECO:0000256" key="1">
    <source>
        <dbReference type="ARBA" id="ARBA00022679"/>
    </source>
</evidence>
<organism evidence="4 5">
    <name type="scientific">Rhodocytophaga rosea</name>
    <dbReference type="NCBI Taxonomy" id="2704465"/>
    <lineage>
        <taxon>Bacteria</taxon>
        <taxon>Pseudomonadati</taxon>
        <taxon>Bacteroidota</taxon>
        <taxon>Cytophagia</taxon>
        <taxon>Cytophagales</taxon>
        <taxon>Rhodocytophagaceae</taxon>
        <taxon>Rhodocytophaga</taxon>
    </lineage>
</organism>
<dbReference type="RefSeq" id="WP_162441336.1">
    <property type="nucleotide sequence ID" value="NZ_CP048222.1"/>
</dbReference>